<dbReference type="eggNOG" id="ENOG502ZKA5">
    <property type="taxonomic scope" value="Bacteria"/>
</dbReference>
<dbReference type="Proteomes" id="UP000004457">
    <property type="component" value="Unassembled WGS sequence"/>
</dbReference>
<keyword evidence="2" id="KW-1185">Reference proteome</keyword>
<protein>
    <submittedName>
        <fullName evidence="1">Uncharacterized protein</fullName>
    </submittedName>
</protein>
<organism evidence="1 2">
    <name type="scientific">Neisseria flavescens NRL30031/H210</name>
    <dbReference type="NCBI Taxonomy" id="546264"/>
    <lineage>
        <taxon>Bacteria</taxon>
        <taxon>Pseudomonadati</taxon>
        <taxon>Pseudomonadota</taxon>
        <taxon>Betaproteobacteria</taxon>
        <taxon>Neisseriales</taxon>
        <taxon>Neisseriaceae</taxon>
        <taxon>Neisseria</taxon>
    </lineage>
</organism>
<dbReference type="EMBL" id="ACEN01000005">
    <property type="protein sequence ID" value="EEG34583.1"/>
    <property type="molecule type" value="Genomic_DNA"/>
</dbReference>
<evidence type="ECO:0000313" key="1">
    <source>
        <dbReference type="EMBL" id="EEG34583.1"/>
    </source>
</evidence>
<name>C0EJW1_NEIFL</name>
<gene>
    <name evidence="1" type="ORF">NEIFLAOT_00199</name>
</gene>
<reference evidence="1 2" key="1">
    <citation type="submission" date="2009-01" db="EMBL/GenBank/DDBJ databases">
        <authorList>
            <person name="Fulton L."/>
            <person name="Clifton S."/>
            <person name="Chinwalla A.T."/>
            <person name="Mitreva M."/>
            <person name="Sodergren E."/>
            <person name="Weinstock G."/>
            <person name="Clifton S."/>
            <person name="Dooling D.J."/>
            <person name="Fulton B."/>
            <person name="Minx P."/>
            <person name="Pepin K.H."/>
            <person name="Johnson M."/>
            <person name="Bhonagiri V."/>
            <person name="Nash W.E."/>
            <person name="Mardis E.R."/>
            <person name="Wilson R.K."/>
        </authorList>
    </citation>
    <scope>NUCLEOTIDE SEQUENCE [LARGE SCALE GENOMIC DNA]</scope>
    <source>
        <strain evidence="1 2">NRL30031/H210</strain>
    </source>
</reference>
<dbReference type="AlphaFoldDB" id="C0EJW1"/>
<sequence length="107" mass="11923">MDFGHEGMEMHATLATIREAAEKSIHQKAFTASYAAIKIESFRYLGGAQATAEKTVAFAFEHHQLGPQTIQIFNGSRLSFVADKVGLFGCSLIPSQWAVVFKRRWCE</sequence>
<evidence type="ECO:0000313" key="2">
    <source>
        <dbReference type="Proteomes" id="UP000004457"/>
    </source>
</evidence>
<proteinExistence type="predicted"/>
<comment type="caution">
    <text evidence="1">The sequence shown here is derived from an EMBL/GenBank/DDBJ whole genome shotgun (WGS) entry which is preliminary data.</text>
</comment>
<accession>C0EJW1</accession>